<keyword evidence="1" id="KW-0378">Hydrolase</keyword>
<dbReference type="PRINTS" id="PR00744">
    <property type="entry name" value="GLHYDRLASE37"/>
</dbReference>
<evidence type="ECO:0000313" key="4">
    <source>
        <dbReference type="Proteomes" id="UP001430149"/>
    </source>
</evidence>
<dbReference type="PANTHER" id="PTHR23403:SF8">
    <property type="entry name" value="CYTOPLASMIC TREHALASE"/>
    <property type="match status" value="1"/>
</dbReference>
<dbReference type="NCBIfam" id="NF009773">
    <property type="entry name" value="PRK13270.1"/>
    <property type="match status" value="1"/>
</dbReference>
<keyword evidence="4" id="KW-1185">Reference proteome</keyword>
<keyword evidence="2" id="KW-0326">Glycosidase</keyword>
<reference evidence="3" key="1">
    <citation type="submission" date="2020-10" db="EMBL/GenBank/DDBJ databases">
        <title>Phylogeny of dyella-like bacteria.</title>
        <authorList>
            <person name="Fu J."/>
        </authorList>
    </citation>
    <scope>NUCLEOTIDE SEQUENCE</scope>
    <source>
        <strain evidence="3">DHOC52</strain>
    </source>
</reference>
<evidence type="ECO:0000256" key="1">
    <source>
        <dbReference type="ARBA" id="ARBA00022801"/>
    </source>
</evidence>
<dbReference type="Pfam" id="PF01204">
    <property type="entry name" value="Trehalase"/>
    <property type="match status" value="1"/>
</dbReference>
<gene>
    <name evidence="3" type="primary">treF</name>
    <name evidence="3" type="ORF">ISP19_06660</name>
</gene>
<dbReference type="InterPro" id="IPR018232">
    <property type="entry name" value="Glyco_hydro_37_CS"/>
</dbReference>
<name>A0ABS2K1Y4_9GAMM</name>
<evidence type="ECO:0000313" key="3">
    <source>
        <dbReference type="EMBL" id="MBM7125060.1"/>
    </source>
</evidence>
<dbReference type="NCBIfam" id="NF009774">
    <property type="entry name" value="PRK13271.1"/>
    <property type="match status" value="1"/>
</dbReference>
<dbReference type="PROSITE" id="PS00927">
    <property type="entry name" value="TREHALASE_1"/>
    <property type="match status" value="1"/>
</dbReference>
<dbReference type="InterPro" id="IPR012341">
    <property type="entry name" value="6hp_glycosidase-like_sf"/>
</dbReference>
<dbReference type="PROSITE" id="PS00928">
    <property type="entry name" value="TREHALASE_2"/>
    <property type="match status" value="1"/>
</dbReference>
<organism evidence="3 4">
    <name type="scientific">Dyella flava</name>
    <dbReference type="NCBI Taxonomy" id="1920170"/>
    <lineage>
        <taxon>Bacteria</taxon>
        <taxon>Pseudomonadati</taxon>
        <taxon>Pseudomonadota</taxon>
        <taxon>Gammaproteobacteria</taxon>
        <taxon>Lysobacterales</taxon>
        <taxon>Rhodanobacteraceae</taxon>
        <taxon>Dyella</taxon>
    </lineage>
</organism>
<dbReference type="InterPro" id="IPR008928">
    <property type="entry name" value="6-hairpin_glycosidase_sf"/>
</dbReference>
<dbReference type="SUPFAM" id="SSF48208">
    <property type="entry name" value="Six-hairpin glycosidases"/>
    <property type="match status" value="1"/>
</dbReference>
<evidence type="ECO:0000256" key="2">
    <source>
        <dbReference type="ARBA" id="ARBA00023295"/>
    </source>
</evidence>
<comment type="caution">
    <text evidence="3">The sequence shown here is derived from an EMBL/GenBank/DDBJ whole genome shotgun (WGS) entry which is preliminary data.</text>
</comment>
<protein>
    <submittedName>
        <fullName evidence="3">Alpha,alpha-trehalase TreF</fullName>
    </submittedName>
</protein>
<dbReference type="EMBL" id="JADIKE010000031">
    <property type="protein sequence ID" value="MBM7125060.1"/>
    <property type="molecule type" value="Genomic_DNA"/>
</dbReference>
<dbReference type="Gene3D" id="1.50.10.10">
    <property type="match status" value="1"/>
</dbReference>
<dbReference type="InterPro" id="IPR001661">
    <property type="entry name" value="Glyco_hydro_37"/>
</dbReference>
<accession>A0ABS2K1Y4</accession>
<dbReference type="Proteomes" id="UP001430149">
    <property type="component" value="Unassembled WGS sequence"/>
</dbReference>
<sequence length="525" mass="59680">MKRFDDSSAITSSADFQTPADQYQELFEAVQLQRVFADSKTFVDCVPQDDPEQILADYRSQQSRPGFDLSTFAHTHFDVPSVHESHYVSVPGQPLRDHIDGLWEFLTRQPDQVSTLCSLLPLPREYVVPGGRFAELYYWDSYFTMLGLAESGRHDLLHAMADNFAYLIDSYGHIPNGNRTYYLSRSQPPVFALMVELFEQHEICKAIRYLPQLRKEYDWWMQGAATLQPGEAYRHVVRLADGTLLNRYWDARDTPREEAFLEDVLTAQEAARSPAEVYRDLRAAAASGWDFSSRWCDGGPLASIRTTAIVPVDLNSFLWKLEQQIALLSRKSGLLEQAQQFERHEQARREAIDRVLWHAGQGVYLDYDWQRRMPRERLNAAVSTPLYVGVASKQQARLVAENLRTQLLSAGGIEATTVQTAQQWDRPNGWAPLQWLAIGGLRRYGQCDLSEDIAHRWLCTVGCLYQRESKLVEKYVLDAPPGGTVGGGGGEYPLQDGFGWTNGVTRRLLHERPRHAVNHARAAST</sequence>
<dbReference type="PANTHER" id="PTHR23403">
    <property type="entry name" value="TREHALASE"/>
    <property type="match status" value="1"/>
</dbReference>
<proteinExistence type="predicted"/>
<dbReference type="RefSeq" id="WP_204680588.1">
    <property type="nucleotide sequence ID" value="NZ_BSNR01000018.1"/>
</dbReference>